<dbReference type="EMBL" id="LGTZ01001139">
    <property type="protein sequence ID" value="OJD22197.1"/>
    <property type="molecule type" value="Genomic_DNA"/>
</dbReference>
<evidence type="ECO:0000313" key="3">
    <source>
        <dbReference type="Proteomes" id="UP000242791"/>
    </source>
</evidence>
<evidence type="ECO:0000256" key="1">
    <source>
        <dbReference type="SAM" id="MobiDB-lite"/>
    </source>
</evidence>
<proteinExistence type="predicted"/>
<dbReference type="AlphaFoldDB" id="A0A1J9R3K4"/>
<reference evidence="2 3" key="1">
    <citation type="submission" date="2015-08" db="EMBL/GenBank/DDBJ databases">
        <title>Emmonsia species relationships and genome sequence.</title>
        <authorList>
            <person name="Cuomo C.A."/>
            <person name="Schwartz I.S."/>
            <person name="Kenyon C."/>
            <person name="De Hoog G.S."/>
            <person name="Govender N.P."/>
            <person name="Botha A."/>
            <person name="Moreno L."/>
            <person name="De Vries M."/>
            <person name="Munoz J.F."/>
            <person name="Stielow J.B."/>
        </authorList>
    </citation>
    <scope>NUCLEOTIDE SEQUENCE [LARGE SCALE GENOMIC DNA]</scope>
    <source>
        <strain evidence="2 3">EI222</strain>
    </source>
</reference>
<accession>A0A1J9R3K4</accession>
<evidence type="ECO:0000313" key="2">
    <source>
        <dbReference type="EMBL" id="OJD22197.1"/>
    </source>
</evidence>
<dbReference type="OrthoDB" id="5359669at2759"/>
<dbReference type="Proteomes" id="UP000242791">
    <property type="component" value="Unassembled WGS sequence"/>
</dbReference>
<gene>
    <name evidence="2" type="ORF">ACJ73_06457</name>
</gene>
<organism evidence="2 3">
    <name type="scientific">Blastomyces percursus</name>
    <dbReference type="NCBI Taxonomy" id="1658174"/>
    <lineage>
        <taxon>Eukaryota</taxon>
        <taxon>Fungi</taxon>
        <taxon>Dikarya</taxon>
        <taxon>Ascomycota</taxon>
        <taxon>Pezizomycotina</taxon>
        <taxon>Eurotiomycetes</taxon>
        <taxon>Eurotiomycetidae</taxon>
        <taxon>Onygenales</taxon>
        <taxon>Ajellomycetaceae</taxon>
        <taxon>Blastomyces</taxon>
    </lineage>
</organism>
<comment type="caution">
    <text evidence="2">The sequence shown here is derived from an EMBL/GenBank/DDBJ whole genome shotgun (WGS) entry which is preliminary data.</text>
</comment>
<feature type="compositionally biased region" description="Low complexity" evidence="1">
    <location>
        <begin position="45"/>
        <end position="74"/>
    </location>
</feature>
<name>A0A1J9R3K4_9EURO</name>
<dbReference type="VEuPathDB" id="FungiDB:ACJ73_06457"/>
<dbReference type="STRING" id="1658174.A0A1J9R3K4"/>
<feature type="compositionally biased region" description="Low complexity" evidence="1">
    <location>
        <begin position="81"/>
        <end position="91"/>
    </location>
</feature>
<feature type="region of interest" description="Disordered" evidence="1">
    <location>
        <begin position="45"/>
        <end position="134"/>
    </location>
</feature>
<keyword evidence="3" id="KW-1185">Reference proteome</keyword>
<protein>
    <submittedName>
        <fullName evidence="2">Uncharacterized protein</fullName>
    </submittedName>
</protein>
<sequence>MGHPLVYNLPVGPVTVYPSSSSPEFFHTDPACSTFFSSAMNINGSTHSKPSTSSTSPSSTVAAAPAPGPSTTTTKNPTWKPASPSSSSSAPLTMNPSRKRSRDDYVSSTPYSIDDDQRDSGFGSTTTSSPAIEDVDPTYGEVLFNHDGTANNISSSDLRSRKLQRLDTSSSASTWDDNTMATIQAKLQSTSSSTPPNHDNNYRICQPKRQPSASSFSFSHPLTPQEPQLDSITLLLGISWQRVSRTDDEDVAAALRGWERYIQNHYTAWISQAEILLRHRGVGAFLVAGRVPFSSSFLTPITNTNADADANGVGARFYLFSENLAEARLVGNDWDSCIRNLREVPIRYEDGSVVLRASSAASAVESISTGAERVVEDKGVLIGCVNGATGGGVGDGVRNAIGMGMDMEVGMGMDIDSW</sequence>